<feature type="region of interest" description="Disordered" evidence="1">
    <location>
        <begin position="500"/>
        <end position="540"/>
    </location>
</feature>
<sequence>MKAAVAGHELRISLTTKLLAVFLLLVTSPQPAHAVPRNARWSTKSLGPDGPWNALEITMGKGQTITTYPGKMWESFFLDSDYCSATVTKRANGEQQPCYAKQAGAIYNESAGGILLNVTDSPDRYFSGAMDSVAGAKSNAPVSYRDDFHLSRDKDQWAAGDTVANLDMVLLSGTQLKYPGGDSIPLFAGCLGLGAAPGVVNQTFHTQSGGDVNVSMVAGAYAKQGYTDTNSFGMHIGSALPHPNPTSSTKKKMMEGSLWFGGYDKNRVIGEVLAIPIPHANVIFDGLPLVDISINVVKGGSPFGPDDGDQGNGWRSKGGYLASGNSSIGSQIKVRLDGCHPYLNLPKSTCDALAADLPVTYQPALGLYTWNTASPAWPRIVSSASALTFTFLDPDNNAHRVNVSVPFAHLNLTLEPPLVDKPTPYFPCNAVTAGGDHWTLGRAFLQDAFFAASFDSATYFLAQAPGPNIASADAADANTAVIGRTARTLTASNNDWKTSWEGVWTPLPGGDGEESDPTTKAAPGNGEGDAAASGSSSSSGTRNAGLVTGLAVGIGGGVSLLALVGFVLYRRSRHGTGFACCGLRIVKDKEHRGGYGPATVTPGSPNPQLEEQKEGGLQVPEVLQPARAAAQRGAVTVARQPGSSPTDRVSDGISRGRWCAEGSTVRGTGV</sequence>
<dbReference type="Gene3D" id="2.40.70.10">
    <property type="entry name" value="Acid Proteases"/>
    <property type="match status" value="1"/>
</dbReference>
<feature type="transmembrane region" description="Helical" evidence="2">
    <location>
        <begin position="546"/>
        <end position="569"/>
    </location>
</feature>
<gene>
    <name evidence="4" type="ORF">PG996_015928</name>
</gene>
<keyword evidence="3" id="KW-0732">Signal</keyword>
<accession>A0ABR1TMH8</accession>
<evidence type="ECO:0000313" key="5">
    <source>
        <dbReference type="Proteomes" id="UP001446871"/>
    </source>
</evidence>
<name>A0ABR1TMH8_9PEZI</name>
<dbReference type="Proteomes" id="UP001446871">
    <property type="component" value="Unassembled WGS sequence"/>
</dbReference>
<comment type="caution">
    <text evidence="4">The sequence shown here is derived from an EMBL/GenBank/DDBJ whole genome shotgun (WGS) entry which is preliminary data.</text>
</comment>
<dbReference type="InterPro" id="IPR021109">
    <property type="entry name" value="Peptidase_aspartic_dom_sf"/>
</dbReference>
<feature type="chain" id="PRO_5046499409" description="Peptidase A1 domain-containing protein" evidence="3">
    <location>
        <begin position="35"/>
        <end position="670"/>
    </location>
</feature>
<dbReference type="EMBL" id="JAQQWM010000009">
    <property type="protein sequence ID" value="KAK8047864.1"/>
    <property type="molecule type" value="Genomic_DNA"/>
</dbReference>
<reference evidence="4 5" key="1">
    <citation type="submission" date="2023-01" db="EMBL/GenBank/DDBJ databases">
        <title>Analysis of 21 Apiospora genomes using comparative genomics revels a genus with tremendous synthesis potential of carbohydrate active enzymes and secondary metabolites.</title>
        <authorList>
            <person name="Sorensen T."/>
        </authorList>
    </citation>
    <scope>NUCLEOTIDE SEQUENCE [LARGE SCALE GENOMIC DNA]</scope>
    <source>
        <strain evidence="4 5">CBS 83171</strain>
    </source>
</reference>
<feature type="region of interest" description="Disordered" evidence="1">
    <location>
        <begin position="634"/>
        <end position="657"/>
    </location>
</feature>
<evidence type="ECO:0008006" key="6">
    <source>
        <dbReference type="Google" id="ProtNLM"/>
    </source>
</evidence>
<keyword evidence="5" id="KW-1185">Reference proteome</keyword>
<feature type="compositionally biased region" description="Low complexity" evidence="1">
    <location>
        <begin position="528"/>
        <end position="540"/>
    </location>
</feature>
<protein>
    <recommendedName>
        <fullName evidence="6">Peptidase A1 domain-containing protein</fullName>
    </recommendedName>
</protein>
<keyword evidence="2" id="KW-0812">Transmembrane</keyword>
<feature type="signal peptide" evidence="3">
    <location>
        <begin position="1"/>
        <end position="34"/>
    </location>
</feature>
<evidence type="ECO:0000256" key="2">
    <source>
        <dbReference type="SAM" id="Phobius"/>
    </source>
</evidence>
<evidence type="ECO:0000256" key="1">
    <source>
        <dbReference type="SAM" id="MobiDB-lite"/>
    </source>
</evidence>
<organism evidence="4 5">
    <name type="scientific">Apiospora saccharicola</name>
    <dbReference type="NCBI Taxonomy" id="335842"/>
    <lineage>
        <taxon>Eukaryota</taxon>
        <taxon>Fungi</taxon>
        <taxon>Dikarya</taxon>
        <taxon>Ascomycota</taxon>
        <taxon>Pezizomycotina</taxon>
        <taxon>Sordariomycetes</taxon>
        <taxon>Xylariomycetidae</taxon>
        <taxon>Amphisphaeriales</taxon>
        <taxon>Apiosporaceae</taxon>
        <taxon>Apiospora</taxon>
    </lineage>
</organism>
<proteinExistence type="predicted"/>
<dbReference type="SUPFAM" id="SSF50630">
    <property type="entry name" value="Acid proteases"/>
    <property type="match status" value="1"/>
</dbReference>
<evidence type="ECO:0000256" key="3">
    <source>
        <dbReference type="SAM" id="SignalP"/>
    </source>
</evidence>
<keyword evidence="2" id="KW-1133">Transmembrane helix</keyword>
<keyword evidence="2" id="KW-0472">Membrane</keyword>
<evidence type="ECO:0000313" key="4">
    <source>
        <dbReference type="EMBL" id="KAK8047864.1"/>
    </source>
</evidence>